<dbReference type="EMBL" id="LHPF02000049">
    <property type="protein sequence ID" value="PSC67747.1"/>
    <property type="molecule type" value="Genomic_DNA"/>
</dbReference>
<dbReference type="EC" id="2.3.2.26" evidence="2"/>
<evidence type="ECO:0000256" key="7">
    <source>
        <dbReference type="PROSITE-ProRule" id="PRU00104"/>
    </source>
</evidence>
<dbReference type="GO" id="GO:0006511">
    <property type="term" value="P:ubiquitin-dependent protein catabolic process"/>
    <property type="evidence" value="ECO:0007669"/>
    <property type="project" value="TreeGrafter"/>
</dbReference>
<evidence type="ECO:0000256" key="8">
    <source>
        <dbReference type="SAM" id="MobiDB-lite"/>
    </source>
</evidence>
<dbReference type="Pfam" id="PF00632">
    <property type="entry name" value="HECT"/>
    <property type="match status" value="1"/>
</dbReference>
<evidence type="ECO:0000256" key="5">
    <source>
        <dbReference type="ARBA" id="ARBA00057703"/>
    </source>
</evidence>
<dbReference type="PANTHER" id="PTHR45700">
    <property type="entry name" value="UBIQUITIN-PROTEIN LIGASE E3C"/>
    <property type="match status" value="1"/>
</dbReference>
<evidence type="ECO:0000256" key="1">
    <source>
        <dbReference type="ARBA" id="ARBA00000885"/>
    </source>
</evidence>
<evidence type="ECO:0000256" key="6">
    <source>
        <dbReference type="ARBA" id="ARBA00061247"/>
    </source>
</evidence>
<dbReference type="InterPro" id="IPR000569">
    <property type="entry name" value="HECT_dom"/>
</dbReference>
<dbReference type="AlphaFoldDB" id="A0A2P6V0X2"/>
<dbReference type="InterPro" id="IPR035983">
    <property type="entry name" value="Hect_E3_ubiquitin_ligase"/>
</dbReference>
<dbReference type="STRING" id="554055.A0A2P6V0X2"/>
<evidence type="ECO:0000256" key="4">
    <source>
        <dbReference type="ARBA" id="ARBA00022786"/>
    </source>
</evidence>
<dbReference type="PROSITE" id="PS50096">
    <property type="entry name" value="IQ"/>
    <property type="match status" value="1"/>
</dbReference>
<dbReference type="PROSITE" id="PS50237">
    <property type="entry name" value="HECT"/>
    <property type="match status" value="1"/>
</dbReference>
<protein>
    <recommendedName>
        <fullName evidence="2">HECT-type E3 ubiquitin transferase</fullName>
        <ecNumber evidence="2">2.3.2.26</ecNumber>
    </recommendedName>
</protein>
<proteinExistence type="inferred from homology"/>
<dbReference type="SUPFAM" id="SSF56204">
    <property type="entry name" value="Hect, E3 ligase catalytic domain"/>
    <property type="match status" value="1"/>
</dbReference>
<feature type="active site" description="Glycyl thioester intermediate" evidence="7">
    <location>
        <position position="1110"/>
    </location>
</feature>
<dbReference type="Gene3D" id="3.30.2160.10">
    <property type="entry name" value="Hect, E3 ligase catalytic domain"/>
    <property type="match status" value="1"/>
</dbReference>
<dbReference type="Proteomes" id="UP000239649">
    <property type="component" value="Unassembled WGS sequence"/>
</dbReference>
<sequence length="1142" mass="120833">MSGWMRSFGGEHRKEAKVSLAGRSRGEETRAEVLERTRRERERRRQDKLEQRSATVVQAAWRGWRCRFHAASNARDEWVARYGRHAERASSADLAPGAGLLRQLAWFANPADEGDVQLLAGACRVVLSARAPADTAAPAGMQLPLLLCQHAVGGGAAAAAVLQQAQALVTLCLAALAAHAGSLAPQLQQPRVGGAAAAASSGVAAPLVEAVLLLTASDSWKAALGPAGAAEATAQLLAAAVGGGLFGQLGAIAGAACPEGDASAPSAAGASLQAVPAGEALTTALAVRVLSQQAAVAARQQQQRQHALRRRAPPIDRQLPLLLCLPLLQRRLPTLRPVAARLWRAAVATLHALPPADLAAWLGAGRGPTGAALAAAALLGNLLEGGAAALRADDPGAAAAARLPALQFAALARTLLALLPQQAFFPRKSAGSSSGGGARWADEEEEEDEGRAVATAATSHVPQLPWDKEQPPSAGLASQLQLVSDAGLLRALVRAVLPAASSQPSGEPPGGAPSLRQRAADVRQLCGLLQQLMALPGHRQRLLVMLAFSAELVQRLWFSYLRPAQAAPGEGWVPSGDAACDPGWMLPLTLFSLAYSTCIVTAGDDELYESQRPLPLSELYNPRGGGVVLLLKGTLWHALWAEAAPSPGGWPPEAAALRAQLKQAAGKLMGQLHDRNCRRSFAPAEAFQADALPADRFVAEVAAAAAAGTALADGASAGGGAEGAPGGGGRAWGLLSYAPFLVPFRDRARLFQAVVAAQRAAQWDQQVSAALMADFGMQGSRFHTIRRNQVLQDAFDQLGSAGEALQGRVRIQFIDAHGLEEAGVDGGGLFKEFVEAVVREGFDPRLGLFQATTDNRLYPNPHAQLVMGNALRLIEFLGQVLGKAMYEGILVELPLAPFFLKQLRGAACDINDLPTLDPELYRNMVFLKRYEGDVAELGLSFTITDNVLGTTREVELAPRGSDTPVTAENRLAYIHRVADYRLNRQIRAPAAAFLRGLQTLIKPEWVRMFNEEELQMLISGGQQGLDLADVRAHVQYAGGYHQEHPVIAALWEALASFTPAQQAAFLRFITSCPRPPLLGFKYLEPPLGIQMAGSMLDERAADRLPTAATCMNLLKLPPYRSAQQVRDKLLYAIDSGAGFELS</sequence>
<gene>
    <name evidence="10" type="ORF">C2E20_8607</name>
</gene>
<dbReference type="Gene3D" id="3.90.1750.10">
    <property type="entry name" value="Hect, E3 ligase catalytic domains"/>
    <property type="match status" value="1"/>
</dbReference>
<dbReference type="SMART" id="SM00119">
    <property type="entry name" value="HECTc"/>
    <property type="match status" value="1"/>
</dbReference>
<dbReference type="FunFam" id="3.30.2160.10:FF:000002">
    <property type="entry name" value="Putative Ubiquitin-protein ligase E3C"/>
    <property type="match status" value="1"/>
</dbReference>
<comment type="similarity">
    <text evidence="6">Belongs to the UPL family.</text>
</comment>
<feature type="domain" description="HECT" evidence="9">
    <location>
        <begin position="801"/>
        <end position="1142"/>
    </location>
</feature>
<comment type="caution">
    <text evidence="10">The sequence shown here is derived from an EMBL/GenBank/DDBJ whole genome shotgun (WGS) entry which is preliminary data.</text>
</comment>
<reference evidence="10 11" key="1">
    <citation type="journal article" date="2018" name="Plant J.">
        <title>Genome sequences of Chlorella sorokiniana UTEX 1602 and Micractinium conductrix SAG 241.80: implications to maltose excretion by a green alga.</title>
        <authorList>
            <person name="Arriola M.B."/>
            <person name="Velmurugan N."/>
            <person name="Zhang Y."/>
            <person name="Plunkett M.H."/>
            <person name="Hondzo H."/>
            <person name="Barney B.M."/>
        </authorList>
    </citation>
    <scope>NUCLEOTIDE SEQUENCE [LARGE SCALE GENOMIC DNA]</scope>
    <source>
        <strain evidence="10 11">SAG 241.80</strain>
    </source>
</reference>
<dbReference type="FunFam" id="3.30.2410.10:FF:000011">
    <property type="entry name" value="Putative Ubiquitin-protein ligase E3C"/>
    <property type="match status" value="1"/>
</dbReference>
<evidence type="ECO:0000313" key="11">
    <source>
        <dbReference type="Proteomes" id="UP000239649"/>
    </source>
</evidence>
<evidence type="ECO:0000259" key="9">
    <source>
        <dbReference type="PROSITE" id="PS50237"/>
    </source>
</evidence>
<accession>A0A2P6V0X2</accession>
<comment type="function">
    <text evidence="5">Probable E3 ubiquitin-protein ligase which mediates ubiquitination and subsequent proteasomal degradation of target proteins.</text>
</comment>
<dbReference type="PANTHER" id="PTHR45700:SF6">
    <property type="entry name" value="E3 UBIQUITIN-PROTEIN LIGASE UPL6"/>
    <property type="match status" value="1"/>
</dbReference>
<evidence type="ECO:0000256" key="3">
    <source>
        <dbReference type="ARBA" id="ARBA00022679"/>
    </source>
</evidence>
<feature type="region of interest" description="Disordered" evidence="8">
    <location>
        <begin position="1"/>
        <end position="52"/>
    </location>
</feature>
<comment type="catalytic activity">
    <reaction evidence="1">
        <text>S-ubiquitinyl-[E2 ubiquitin-conjugating enzyme]-L-cysteine + [acceptor protein]-L-lysine = [E2 ubiquitin-conjugating enzyme]-L-cysteine + N(6)-ubiquitinyl-[acceptor protein]-L-lysine.</text>
        <dbReference type="EC" id="2.3.2.26"/>
    </reaction>
</comment>
<name>A0A2P6V0X2_9CHLO</name>
<dbReference type="GO" id="GO:0000209">
    <property type="term" value="P:protein polyubiquitination"/>
    <property type="evidence" value="ECO:0007669"/>
    <property type="project" value="InterPro"/>
</dbReference>
<dbReference type="Gene3D" id="3.30.2410.10">
    <property type="entry name" value="Hect, E3 ligase catalytic domain"/>
    <property type="match status" value="1"/>
</dbReference>
<dbReference type="GO" id="GO:0016874">
    <property type="term" value="F:ligase activity"/>
    <property type="evidence" value="ECO:0007669"/>
    <property type="project" value="UniProtKB-KW"/>
</dbReference>
<dbReference type="OrthoDB" id="8068875at2759"/>
<keyword evidence="11" id="KW-1185">Reference proteome</keyword>
<evidence type="ECO:0000256" key="2">
    <source>
        <dbReference type="ARBA" id="ARBA00012485"/>
    </source>
</evidence>
<organism evidence="10 11">
    <name type="scientific">Micractinium conductrix</name>
    <dbReference type="NCBI Taxonomy" id="554055"/>
    <lineage>
        <taxon>Eukaryota</taxon>
        <taxon>Viridiplantae</taxon>
        <taxon>Chlorophyta</taxon>
        <taxon>core chlorophytes</taxon>
        <taxon>Trebouxiophyceae</taxon>
        <taxon>Chlorellales</taxon>
        <taxon>Chlorellaceae</taxon>
        <taxon>Chlorella clade</taxon>
        <taxon>Micractinium</taxon>
    </lineage>
</organism>
<feature type="region of interest" description="Disordered" evidence="8">
    <location>
        <begin position="427"/>
        <end position="472"/>
    </location>
</feature>
<keyword evidence="4 7" id="KW-0833">Ubl conjugation pathway</keyword>
<dbReference type="GO" id="GO:0061630">
    <property type="term" value="F:ubiquitin protein ligase activity"/>
    <property type="evidence" value="ECO:0007669"/>
    <property type="project" value="UniProtKB-EC"/>
</dbReference>
<evidence type="ECO:0000313" key="10">
    <source>
        <dbReference type="EMBL" id="PSC67747.1"/>
    </source>
</evidence>
<dbReference type="CDD" id="cd00078">
    <property type="entry name" value="HECTc"/>
    <property type="match status" value="1"/>
</dbReference>
<feature type="compositionally biased region" description="Basic and acidic residues" evidence="8">
    <location>
        <begin position="24"/>
        <end position="51"/>
    </location>
</feature>
<keyword evidence="3" id="KW-0808">Transferase</keyword>
<dbReference type="InterPro" id="IPR044611">
    <property type="entry name" value="E3A/B/C-like"/>
</dbReference>